<organism evidence="2 3">
    <name type="scientific">Haloferax volcanii</name>
    <name type="common">Halobacterium volcanii</name>
    <dbReference type="NCBI Taxonomy" id="2246"/>
    <lineage>
        <taxon>Archaea</taxon>
        <taxon>Methanobacteriati</taxon>
        <taxon>Methanobacteriota</taxon>
        <taxon>Stenosarchaea group</taxon>
        <taxon>Halobacteria</taxon>
        <taxon>Halobacteriales</taxon>
        <taxon>Haloferacaceae</taxon>
        <taxon>Haloferax</taxon>
    </lineage>
</organism>
<dbReference type="Proteomes" id="UP000320212">
    <property type="component" value="Unassembled WGS sequence"/>
</dbReference>
<dbReference type="AlphaFoldDB" id="A0A558GAJ8"/>
<protein>
    <submittedName>
        <fullName evidence="2">Glycosyltransferase</fullName>
    </submittedName>
</protein>
<dbReference type="EMBL" id="VMTR01000061">
    <property type="protein sequence ID" value="TVT94769.1"/>
    <property type="molecule type" value="Genomic_DNA"/>
</dbReference>
<comment type="caution">
    <text evidence="2">The sequence shown here is derived from an EMBL/GenBank/DDBJ whole genome shotgun (WGS) entry which is preliminary data.</text>
</comment>
<feature type="domain" description="Glycosyltransferase 2-like" evidence="1">
    <location>
        <begin position="42"/>
        <end position="151"/>
    </location>
</feature>
<sequence length="239" mass="27249">MNRLHDTDMIERYTSGSDPVLSVVIPTIPSSSHQSVVSKLKKQNADFDYEVIVINDSELDICEARNQGIKNAKAEIVALTDDDCLPPLNWLKSIYSTYCDSESRLSCVEGTVTGGLNYSGTRHYVGCNLTFMRSEALKIGGFSSEFAGYRDDTEFGWRMEKESEGKCIFEDSIQMVHPDRPRSNYNRELDDKLEENYPERYNSIFMSDMRERIYLKLSRIGITGKINELYNNIVGVKSE</sequence>
<keyword evidence="2" id="KW-0808">Transferase</keyword>
<proteinExistence type="predicted"/>
<dbReference type="Pfam" id="PF00535">
    <property type="entry name" value="Glycos_transf_2"/>
    <property type="match status" value="1"/>
</dbReference>
<evidence type="ECO:0000259" key="1">
    <source>
        <dbReference type="Pfam" id="PF00535"/>
    </source>
</evidence>
<accession>A0A558GAJ8</accession>
<dbReference type="InterPro" id="IPR029044">
    <property type="entry name" value="Nucleotide-diphossugar_trans"/>
</dbReference>
<dbReference type="GO" id="GO:0016740">
    <property type="term" value="F:transferase activity"/>
    <property type="evidence" value="ECO:0007669"/>
    <property type="project" value="UniProtKB-KW"/>
</dbReference>
<gene>
    <name evidence="2" type="ORF">FQA18_10040</name>
</gene>
<name>A0A558GAJ8_HALVO</name>
<dbReference type="InterPro" id="IPR001173">
    <property type="entry name" value="Glyco_trans_2-like"/>
</dbReference>
<evidence type="ECO:0000313" key="2">
    <source>
        <dbReference type="EMBL" id="TVT94769.1"/>
    </source>
</evidence>
<evidence type="ECO:0000313" key="3">
    <source>
        <dbReference type="Proteomes" id="UP000320212"/>
    </source>
</evidence>
<dbReference type="SUPFAM" id="SSF53448">
    <property type="entry name" value="Nucleotide-diphospho-sugar transferases"/>
    <property type="match status" value="1"/>
</dbReference>
<dbReference type="Gene3D" id="3.90.550.10">
    <property type="entry name" value="Spore Coat Polysaccharide Biosynthesis Protein SpsA, Chain A"/>
    <property type="match status" value="1"/>
</dbReference>
<reference evidence="2 3" key="1">
    <citation type="submission" date="2019-07" db="EMBL/GenBank/DDBJ databases">
        <title>Draft genome sequence of Haloferax volcanii SS0101, isolated from salt farm in Samut Sakhon, Thailand.</title>
        <authorList>
            <person name="Wanthongcharoen S."/>
            <person name="Yamprayoonswat W."/>
            <person name="Ruangsuj P."/>
            <person name="Thongpramul N."/>
            <person name="Jumpathong W."/>
            <person name="Sittihan S."/>
            <person name="Kanjanavas P."/>
            <person name="Yasawong M."/>
        </authorList>
    </citation>
    <scope>NUCLEOTIDE SEQUENCE [LARGE SCALE GENOMIC DNA]</scope>
    <source>
        <strain evidence="2 3">SS0101</strain>
    </source>
</reference>